<dbReference type="PROSITE" id="PS51099">
    <property type="entry name" value="PTS_EIIB_TYPE_2"/>
    <property type="match status" value="1"/>
</dbReference>
<protein>
    <submittedName>
        <fullName evidence="8">BglG family transcriptional antiterminator</fullName>
    </submittedName>
</protein>
<keyword evidence="3" id="KW-0805">Transcription regulation</keyword>
<dbReference type="InterPro" id="IPR036095">
    <property type="entry name" value="PTS_EIIB-like_sf"/>
</dbReference>
<dbReference type="Pfam" id="PF02302">
    <property type="entry name" value="PTS_IIB"/>
    <property type="match status" value="1"/>
</dbReference>
<feature type="domain" description="PRD" evidence="7">
    <location>
        <begin position="303"/>
        <end position="411"/>
    </location>
</feature>
<feature type="domain" description="PTS EIIB type-2" evidence="6">
    <location>
        <begin position="412"/>
        <end position="503"/>
    </location>
</feature>
<evidence type="ECO:0000256" key="4">
    <source>
        <dbReference type="ARBA" id="ARBA00023159"/>
    </source>
</evidence>
<dbReference type="PROSITE" id="PS51372">
    <property type="entry name" value="PRD_2"/>
    <property type="match status" value="2"/>
</dbReference>
<dbReference type="GO" id="GO:0009401">
    <property type="term" value="P:phosphoenolpyruvate-dependent sugar phosphotransferase system"/>
    <property type="evidence" value="ECO:0007669"/>
    <property type="project" value="InterPro"/>
</dbReference>
<dbReference type="InterPro" id="IPR013011">
    <property type="entry name" value="PTS_EIIB_2"/>
</dbReference>
<proteinExistence type="predicted"/>
<dbReference type="EMBL" id="SMAA01000011">
    <property type="protein sequence ID" value="TCS78150.1"/>
    <property type="molecule type" value="Genomic_DNA"/>
</dbReference>
<gene>
    <name evidence="8" type="ORF">EDC37_1117</name>
</gene>
<dbReference type="InterPro" id="IPR036634">
    <property type="entry name" value="PRD_sf"/>
</dbReference>
<keyword evidence="2" id="KW-0677">Repeat</keyword>
<dbReference type="InterPro" id="IPR050661">
    <property type="entry name" value="BglG_antiterminators"/>
</dbReference>
<dbReference type="PANTHER" id="PTHR30185">
    <property type="entry name" value="CRYPTIC BETA-GLUCOSIDE BGL OPERON ANTITERMINATOR"/>
    <property type="match status" value="1"/>
</dbReference>
<dbReference type="Gene3D" id="1.10.10.10">
    <property type="entry name" value="Winged helix-like DNA-binding domain superfamily/Winged helix DNA-binding domain"/>
    <property type="match status" value="2"/>
</dbReference>
<evidence type="ECO:0000256" key="2">
    <source>
        <dbReference type="ARBA" id="ARBA00022737"/>
    </source>
</evidence>
<comment type="caution">
    <text evidence="8">The sequence shown here is derived from an EMBL/GenBank/DDBJ whole genome shotgun (WGS) entry which is preliminary data.</text>
</comment>
<dbReference type="GO" id="GO:0006355">
    <property type="term" value="P:regulation of DNA-templated transcription"/>
    <property type="evidence" value="ECO:0007669"/>
    <property type="project" value="InterPro"/>
</dbReference>
<reference evidence="8 9" key="1">
    <citation type="submission" date="2019-03" db="EMBL/GenBank/DDBJ databases">
        <title>Genomic Encyclopedia of Type Strains, Phase IV (KMG-IV): sequencing the most valuable type-strain genomes for metagenomic binning, comparative biology and taxonomic classification.</title>
        <authorList>
            <person name="Goeker M."/>
        </authorList>
    </citation>
    <scope>NUCLEOTIDE SEQUENCE [LARGE SCALE GENOMIC DNA]</scope>
    <source>
        <strain evidence="8 9">DSM 20467</strain>
    </source>
</reference>
<dbReference type="Pfam" id="PF00874">
    <property type="entry name" value="PRD"/>
    <property type="match status" value="2"/>
</dbReference>
<dbReference type="SUPFAM" id="SSF63520">
    <property type="entry name" value="PTS-regulatory domain, PRD"/>
    <property type="match status" value="2"/>
</dbReference>
<evidence type="ECO:0000313" key="9">
    <source>
        <dbReference type="Proteomes" id="UP000295188"/>
    </source>
</evidence>
<dbReference type="Pfam" id="PF05043">
    <property type="entry name" value="Mga"/>
    <property type="match status" value="1"/>
</dbReference>
<dbReference type="AlphaFoldDB" id="A0A4R3K5X6"/>
<keyword evidence="4" id="KW-0010">Activator</keyword>
<dbReference type="InterPro" id="IPR036388">
    <property type="entry name" value="WH-like_DNA-bd_sf"/>
</dbReference>
<accession>A0A4R3K5X6</accession>
<dbReference type="InterPro" id="IPR003501">
    <property type="entry name" value="PTS_EIIB_2/3"/>
</dbReference>
<dbReference type="SUPFAM" id="SSF52794">
    <property type="entry name" value="PTS system IIB component-like"/>
    <property type="match status" value="1"/>
</dbReference>
<dbReference type="RefSeq" id="WP_132550118.1">
    <property type="nucleotide sequence ID" value="NZ_SMAA01000011.1"/>
</dbReference>
<dbReference type="Gene3D" id="3.40.50.2300">
    <property type="match status" value="1"/>
</dbReference>
<dbReference type="Proteomes" id="UP000295188">
    <property type="component" value="Unassembled WGS sequence"/>
</dbReference>
<dbReference type="GO" id="GO:0008982">
    <property type="term" value="F:protein-N(PI)-phosphohistidine-sugar phosphotransferase activity"/>
    <property type="evidence" value="ECO:0007669"/>
    <property type="project" value="InterPro"/>
</dbReference>
<dbReference type="CDD" id="cd05568">
    <property type="entry name" value="PTS_IIB_bgl_like"/>
    <property type="match status" value="1"/>
</dbReference>
<dbReference type="Pfam" id="PF08279">
    <property type="entry name" value="HTH_11"/>
    <property type="match status" value="1"/>
</dbReference>
<keyword evidence="5" id="KW-0804">Transcription</keyword>
<sequence>MENLYNRQKLLLRYLLEANDFKPVKVFAQLLSCSDKTIRNDLIYWKERGITIEGISGKGIRIADIKKDRINDILSKNQEKNGITTTQRRMKILFDLLEGKQVRLSIQSLSDKYFVSKTSIVNDLSMIETQISQYNLKLHKDVKGTVLTGAETDIRKALVDIISQFIQTKETQIRPNYSRINYDTLSELEQHFIKENIQTIEKIIEKTEIFLDYKITEPYYINLVTHVLILIERIRHDKTVYTEFEGNQLKSNGKFYVAAELMTQCIENNFEVTLNEAETFYIFQYLTSAGGISKINDIVDNSDNNVCVQTIAMDIIEISLKIYPLKFSFSKKLYKALLLHLRPMLNRINYKIYIKNPILDQIKVEFPETMILLKLIMLKIQIKYTLTPIREDEIGYLAVYFQNAIEEFINKKRIVIVCSSGIGTSHLLEKRIKKYFPEWEIIDVVSAKQVGEIINDKQVNLIISTVRLSIMTDIPIAYVSALFNENDAQNLRELFVRQFSKAEHVLDHKKIIQEKDINFEIFAEQSKCIAKLSLTPLLQMIVYENNSLDKVEINVSNTTLKKEILNVYLPDKKDLSEDIIKKIYYWILGNR</sequence>
<evidence type="ECO:0000256" key="5">
    <source>
        <dbReference type="ARBA" id="ARBA00023163"/>
    </source>
</evidence>
<evidence type="ECO:0000256" key="1">
    <source>
        <dbReference type="ARBA" id="ARBA00022679"/>
    </source>
</evidence>
<dbReference type="InterPro" id="IPR007737">
    <property type="entry name" value="Mga_HTH"/>
</dbReference>
<dbReference type="InterPro" id="IPR013196">
    <property type="entry name" value="HTH_11"/>
</dbReference>
<dbReference type="OrthoDB" id="3175596at2"/>
<name>A0A4R3K5X6_9FIRM</name>
<evidence type="ECO:0000259" key="6">
    <source>
        <dbReference type="PROSITE" id="PS51099"/>
    </source>
</evidence>
<evidence type="ECO:0000256" key="3">
    <source>
        <dbReference type="ARBA" id="ARBA00023015"/>
    </source>
</evidence>
<feature type="domain" description="PRD" evidence="7">
    <location>
        <begin position="191"/>
        <end position="296"/>
    </location>
</feature>
<evidence type="ECO:0000313" key="8">
    <source>
        <dbReference type="EMBL" id="TCS78150.1"/>
    </source>
</evidence>
<dbReference type="Gene3D" id="1.10.1790.10">
    <property type="entry name" value="PRD domain"/>
    <property type="match status" value="2"/>
</dbReference>
<evidence type="ECO:0000259" key="7">
    <source>
        <dbReference type="PROSITE" id="PS51372"/>
    </source>
</evidence>
<dbReference type="PANTHER" id="PTHR30185:SF18">
    <property type="entry name" value="TRANSCRIPTIONAL REGULATOR MTLR"/>
    <property type="match status" value="1"/>
</dbReference>
<organism evidence="8 9">
    <name type="scientific">Pectinatus cerevisiiphilus</name>
    <dbReference type="NCBI Taxonomy" id="86956"/>
    <lineage>
        <taxon>Bacteria</taxon>
        <taxon>Bacillati</taxon>
        <taxon>Bacillota</taxon>
        <taxon>Negativicutes</taxon>
        <taxon>Selenomonadales</taxon>
        <taxon>Selenomonadaceae</taxon>
        <taxon>Pectinatus</taxon>
    </lineage>
</organism>
<dbReference type="InterPro" id="IPR011608">
    <property type="entry name" value="PRD"/>
</dbReference>
<keyword evidence="1" id="KW-0808">Transferase</keyword>
<keyword evidence="9" id="KW-1185">Reference proteome</keyword>